<dbReference type="Proteomes" id="UP001501777">
    <property type="component" value="Unassembled WGS sequence"/>
</dbReference>
<evidence type="ECO:0000313" key="3">
    <source>
        <dbReference type="Proteomes" id="UP001501777"/>
    </source>
</evidence>
<evidence type="ECO:0000313" key="2">
    <source>
        <dbReference type="EMBL" id="GAA2521596.1"/>
    </source>
</evidence>
<name>A0ABN3NI62_STRLO</name>
<reference evidence="2 3" key="1">
    <citation type="journal article" date="2019" name="Int. J. Syst. Evol. Microbiol.">
        <title>The Global Catalogue of Microorganisms (GCM) 10K type strain sequencing project: providing services to taxonomists for standard genome sequencing and annotation.</title>
        <authorList>
            <consortium name="The Broad Institute Genomics Platform"/>
            <consortium name="The Broad Institute Genome Sequencing Center for Infectious Disease"/>
            <person name="Wu L."/>
            <person name="Ma J."/>
        </authorList>
    </citation>
    <scope>NUCLEOTIDE SEQUENCE [LARGE SCALE GENOMIC DNA]</scope>
    <source>
        <strain evidence="2 3">JCM 4395</strain>
    </source>
</reference>
<dbReference type="PANTHER" id="PTHR38847">
    <property type="match status" value="1"/>
</dbReference>
<protein>
    <submittedName>
        <fullName evidence="2">DUF4360 domain-containing protein</fullName>
    </submittedName>
</protein>
<organism evidence="2 3">
    <name type="scientific">Streptomyces longisporus</name>
    <dbReference type="NCBI Taxonomy" id="1948"/>
    <lineage>
        <taxon>Bacteria</taxon>
        <taxon>Bacillati</taxon>
        <taxon>Actinomycetota</taxon>
        <taxon>Actinomycetes</taxon>
        <taxon>Kitasatosporales</taxon>
        <taxon>Streptomycetaceae</taxon>
        <taxon>Streptomyces</taxon>
    </lineage>
</organism>
<keyword evidence="3" id="KW-1185">Reference proteome</keyword>
<proteinExistence type="predicted"/>
<sequence length="239" mass="25038">MVSSKGSGPAGVSHPPLTEPEKTMPGALLLGGAVAALLTTAIPAHNSSGVFDNPPPDKIVIDVATVNGSGCPQGTAAVAVSPDNTAFTVTYSQYLAQAGGNSDPTAFRKNCQLNLIVHVPQGFTYAIASADYRGFLSLQPGASATQKASYYFQGSSNTVPKTHPFSGTYNDDWQATDSTDWAQLVWAPCGVERNFNINTELRVNAGTANPGKVSFMTMDSTDGNISTVYHMAWKECPAS</sequence>
<feature type="region of interest" description="Disordered" evidence="1">
    <location>
        <begin position="1"/>
        <end position="24"/>
    </location>
</feature>
<gene>
    <name evidence="2" type="ORF">GCM10010276_85520</name>
</gene>
<accession>A0ABN3NI62</accession>
<dbReference type="EMBL" id="BAAASG010000028">
    <property type="protein sequence ID" value="GAA2521596.1"/>
    <property type="molecule type" value="Genomic_DNA"/>
</dbReference>
<dbReference type="InterPro" id="IPR025649">
    <property type="entry name" value="DUF4360"/>
</dbReference>
<dbReference type="PANTHER" id="PTHR38847:SF1">
    <property type="entry name" value="PSEUDOURIDINE SYNTHASE RSUA_RLUA-LIKE DOMAIN-CONTAINING PROTEIN"/>
    <property type="match status" value="1"/>
</dbReference>
<comment type="caution">
    <text evidence="2">The sequence shown here is derived from an EMBL/GenBank/DDBJ whole genome shotgun (WGS) entry which is preliminary data.</text>
</comment>
<dbReference type="Pfam" id="PF14273">
    <property type="entry name" value="DUF4360"/>
    <property type="match status" value="1"/>
</dbReference>
<evidence type="ECO:0000256" key="1">
    <source>
        <dbReference type="SAM" id="MobiDB-lite"/>
    </source>
</evidence>